<accession>A0A2G5VNL5</accession>
<dbReference type="STRING" id="1611254.A0A2G5VNL5"/>
<reference evidence="3" key="1">
    <citation type="submission" date="2017-10" db="EMBL/GenBank/DDBJ databases">
        <title>Rapid genome shrinkage in a self-fertile nematode reveals novel sperm competition proteins.</title>
        <authorList>
            <person name="Yin D."/>
            <person name="Schwarz E.M."/>
            <person name="Thomas C.G."/>
            <person name="Felde R.L."/>
            <person name="Korf I.F."/>
            <person name="Cutter A.D."/>
            <person name="Schartner C.M."/>
            <person name="Ralston E.J."/>
            <person name="Meyer B.J."/>
            <person name="Haag E.S."/>
        </authorList>
    </citation>
    <scope>NUCLEOTIDE SEQUENCE [LARGE SCALE GENOMIC DNA]</scope>
    <source>
        <strain evidence="3">JU1422</strain>
    </source>
</reference>
<keyword evidence="3" id="KW-1185">Reference proteome</keyword>
<dbReference type="OrthoDB" id="10009520at2759"/>
<sequence length="119" mass="14465">MDKKVEDLQQNSMTWHDAQFLRDAVDSLSKSRRTMMYTYVFAFYLKRNNHAEIFETNQRDLEMATEQLSGYLEQDMDEEDPKTLKQKIQDKCRYIEHRRKVLMNHCSEGNEQEIWEFSE</sequence>
<evidence type="ECO:0000313" key="2">
    <source>
        <dbReference type="EMBL" id="PIC53271.1"/>
    </source>
</evidence>
<proteinExistence type="predicted"/>
<protein>
    <recommendedName>
        <fullName evidence="1">Ariadne domain-containing protein</fullName>
    </recommendedName>
</protein>
<dbReference type="Gene3D" id="1.20.120.1750">
    <property type="match status" value="1"/>
</dbReference>
<gene>
    <name evidence="2" type="primary">Cnig_chr_I.g3049</name>
    <name evidence="2" type="ORF">B9Z55_003049</name>
</gene>
<feature type="domain" description="Ariadne" evidence="1">
    <location>
        <begin position="3"/>
        <end position="81"/>
    </location>
</feature>
<dbReference type="InterPro" id="IPR045840">
    <property type="entry name" value="Ariadne"/>
</dbReference>
<organism evidence="2 3">
    <name type="scientific">Caenorhabditis nigoni</name>
    <dbReference type="NCBI Taxonomy" id="1611254"/>
    <lineage>
        <taxon>Eukaryota</taxon>
        <taxon>Metazoa</taxon>
        <taxon>Ecdysozoa</taxon>
        <taxon>Nematoda</taxon>
        <taxon>Chromadorea</taxon>
        <taxon>Rhabditida</taxon>
        <taxon>Rhabditina</taxon>
        <taxon>Rhabditomorpha</taxon>
        <taxon>Rhabditoidea</taxon>
        <taxon>Rhabditidae</taxon>
        <taxon>Peloderinae</taxon>
        <taxon>Caenorhabditis</taxon>
    </lineage>
</organism>
<dbReference type="AlphaFoldDB" id="A0A2G5VNL5"/>
<dbReference type="Pfam" id="PF19422">
    <property type="entry name" value="Ariadne"/>
    <property type="match status" value="1"/>
</dbReference>
<dbReference type="EMBL" id="PDUG01000001">
    <property type="protein sequence ID" value="PIC53271.1"/>
    <property type="molecule type" value="Genomic_DNA"/>
</dbReference>
<evidence type="ECO:0000313" key="3">
    <source>
        <dbReference type="Proteomes" id="UP000230233"/>
    </source>
</evidence>
<dbReference type="Proteomes" id="UP000230233">
    <property type="component" value="Chromosome I"/>
</dbReference>
<evidence type="ECO:0000259" key="1">
    <source>
        <dbReference type="Pfam" id="PF19422"/>
    </source>
</evidence>
<name>A0A2G5VNL5_9PELO</name>
<comment type="caution">
    <text evidence="2">The sequence shown here is derived from an EMBL/GenBank/DDBJ whole genome shotgun (WGS) entry which is preliminary data.</text>
</comment>